<sequence length="257" mass="29257">MEKNNRKQEEEVSSAKIRNLTIAAFVIFILLFGGGAFTFFKIKNQPGETQQTGVQDPLRKVLNENENVFNKVFSSNHLAKTYPKSEAVKNVRVNGDVGMGNDFDAKDWKLKLVKADGDTLAISLADIQKLPKTEITFDFKCIEGWSQVTNWGGVKFSDFVKAYHLDQQSQKKYIGLVTPDGEYYVGIDMPSAMHPQTLLCYEMNGKPLPMDQGYPLRLMIPTKYGIKSLKRIGTLSFSNERPKDYWYERGYDYYSGL</sequence>
<gene>
    <name evidence="3" type="ORF">Q73A0000_04665</name>
</gene>
<reference evidence="3 4" key="1">
    <citation type="submission" date="2019-05" db="EMBL/GenBank/DDBJ databases">
        <title>Chryseobacterium sp. isolated from King George Island, maritime Antarctica.</title>
        <authorList>
            <person name="Peng X."/>
        </authorList>
    </citation>
    <scope>NUCLEOTIDE SEQUENCE [LARGE SCALE GENOMIC DNA]</scope>
    <source>
        <strain evidence="3 4">7-3A</strain>
    </source>
</reference>
<protein>
    <submittedName>
        <fullName evidence="3">Molybdopterin-binding oxidoreductase</fullName>
    </submittedName>
</protein>
<feature type="transmembrane region" description="Helical" evidence="1">
    <location>
        <begin position="20"/>
        <end position="40"/>
    </location>
</feature>
<dbReference type="KEGG" id="kfa:Q73A0000_04665"/>
<dbReference type="EMBL" id="CP040442">
    <property type="protein sequence ID" value="QOW09705.1"/>
    <property type="molecule type" value="Genomic_DNA"/>
</dbReference>
<dbReference type="SUPFAM" id="SSF56524">
    <property type="entry name" value="Oxidoreductase molybdopterin-binding domain"/>
    <property type="match status" value="1"/>
</dbReference>
<proteinExistence type="predicted"/>
<keyword evidence="1" id="KW-0472">Membrane</keyword>
<dbReference type="Gene3D" id="3.90.420.10">
    <property type="entry name" value="Oxidoreductase, molybdopterin-binding domain"/>
    <property type="match status" value="1"/>
</dbReference>
<evidence type="ECO:0000313" key="3">
    <source>
        <dbReference type="EMBL" id="QOW09705.1"/>
    </source>
</evidence>
<keyword evidence="4" id="KW-1185">Reference proteome</keyword>
<feature type="domain" description="Oxidoreductase molybdopterin-binding" evidence="2">
    <location>
        <begin position="103"/>
        <end position="246"/>
    </location>
</feature>
<dbReference type="InterPro" id="IPR036374">
    <property type="entry name" value="OxRdtase_Mopterin-bd_sf"/>
</dbReference>
<dbReference type="InterPro" id="IPR000572">
    <property type="entry name" value="OxRdtase_Mopterin-bd_dom"/>
</dbReference>
<keyword evidence="1" id="KW-0812">Transmembrane</keyword>
<dbReference type="Proteomes" id="UP000594195">
    <property type="component" value="Chromosome"/>
</dbReference>
<dbReference type="Pfam" id="PF00174">
    <property type="entry name" value="Oxidored_molyb"/>
    <property type="match status" value="1"/>
</dbReference>
<accession>A0A7M2Y7X6</accession>
<evidence type="ECO:0000313" key="4">
    <source>
        <dbReference type="Proteomes" id="UP000594195"/>
    </source>
</evidence>
<evidence type="ECO:0000256" key="1">
    <source>
        <dbReference type="SAM" id="Phobius"/>
    </source>
</evidence>
<dbReference type="RefSeq" id="WP_193812920.1">
    <property type="nucleotide sequence ID" value="NZ_CP040442.1"/>
</dbReference>
<dbReference type="PANTHER" id="PTHR43032">
    <property type="entry name" value="PROTEIN-METHIONINE-SULFOXIDE REDUCTASE"/>
    <property type="match status" value="1"/>
</dbReference>
<name>A0A7M2Y7X6_9FLAO</name>
<keyword evidence="1" id="KW-1133">Transmembrane helix</keyword>
<organism evidence="3 4">
    <name type="scientific">Kaistella flava</name>
    <name type="common">ex Peng et al. 2021</name>
    <dbReference type="NCBI Taxonomy" id="2038776"/>
    <lineage>
        <taxon>Bacteria</taxon>
        <taxon>Pseudomonadati</taxon>
        <taxon>Bacteroidota</taxon>
        <taxon>Flavobacteriia</taxon>
        <taxon>Flavobacteriales</taxon>
        <taxon>Weeksellaceae</taxon>
        <taxon>Chryseobacterium group</taxon>
        <taxon>Kaistella</taxon>
    </lineage>
</organism>
<dbReference type="AlphaFoldDB" id="A0A7M2Y7X6"/>
<evidence type="ECO:0000259" key="2">
    <source>
        <dbReference type="Pfam" id="PF00174"/>
    </source>
</evidence>